<proteinExistence type="predicted"/>
<keyword evidence="3" id="KW-1185">Reference proteome</keyword>
<organism evidence="2 3">
    <name type="scientific">Elysia marginata</name>
    <dbReference type="NCBI Taxonomy" id="1093978"/>
    <lineage>
        <taxon>Eukaryota</taxon>
        <taxon>Metazoa</taxon>
        <taxon>Spiralia</taxon>
        <taxon>Lophotrochozoa</taxon>
        <taxon>Mollusca</taxon>
        <taxon>Gastropoda</taxon>
        <taxon>Heterobranchia</taxon>
        <taxon>Euthyneura</taxon>
        <taxon>Panpulmonata</taxon>
        <taxon>Sacoglossa</taxon>
        <taxon>Placobranchoidea</taxon>
        <taxon>Plakobranchidae</taxon>
        <taxon>Elysia</taxon>
    </lineage>
</organism>
<protein>
    <submittedName>
        <fullName evidence="2">Uncharacterized protein</fullName>
    </submittedName>
</protein>
<gene>
    <name evidence="2" type="ORF">ElyMa_007063400</name>
</gene>
<evidence type="ECO:0000313" key="2">
    <source>
        <dbReference type="EMBL" id="GFS26738.1"/>
    </source>
</evidence>
<name>A0AAV4JYD6_9GAST</name>
<comment type="caution">
    <text evidence="2">The sequence shown here is derived from an EMBL/GenBank/DDBJ whole genome shotgun (WGS) entry which is preliminary data.</text>
</comment>
<dbReference type="EMBL" id="BMAT01014147">
    <property type="protein sequence ID" value="GFS26738.1"/>
    <property type="molecule type" value="Genomic_DNA"/>
</dbReference>
<evidence type="ECO:0000256" key="1">
    <source>
        <dbReference type="SAM" id="MobiDB-lite"/>
    </source>
</evidence>
<dbReference type="Proteomes" id="UP000762676">
    <property type="component" value="Unassembled WGS sequence"/>
</dbReference>
<evidence type="ECO:0000313" key="3">
    <source>
        <dbReference type="Proteomes" id="UP000762676"/>
    </source>
</evidence>
<feature type="compositionally biased region" description="Basic and acidic residues" evidence="1">
    <location>
        <begin position="105"/>
        <end position="114"/>
    </location>
</feature>
<feature type="region of interest" description="Disordered" evidence="1">
    <location>
        <begin position="102"/>
        <end position="125"/>
    </location>
</feature>
<reference evidence="2 3" key="1">
    <citation type="journal article" date="2021" name="Elife">
        <title>Chloroplast acquisition without the gene transfer in kleptoplastic sea slugs, Plakobranchus ocellatus.</title>
        <authorList>
            <person name="Maeda T."/>
            <person name="Takahashi S."/>
            <person name="Yoshida T."/>
            <person name="Shimamura S."/>
            <person name="Takaki Y."/>
            <person name="Nagai Y."/>
            <person name="Toyoda A."/>
            <person name="Suzuki Y."/>
            <person name="Arimoto A."/>
            <person name="Ishii H."/>
            <person name="Satoh N."/>
            <person name="Nishiyama T."/>
            <person name="Hasebe M."/>
            <person name="Maruyama T."/>
            <person name="Minagawa J."/>
            <person name="Obokata J."/>
            <person name="Shigenobu S."/>
        </authorList>
    </citation>
    <scope>NUCLEOTIDE SEQUENCE [LARGE SCALE GENOMIC DNA]</scope>
</reference>
<accession>A0AAV4JYD6</accession>
<dbReference type="AlphaFoldDB" id="A0AAV4JYD6"/>
<sequence length="125" mass="13818">MAYCHETKAAGSATSRQIPWAPPWSCWHRPNLVLVTAGYSFSNIVLAIPATNLLASVRLGPEERKKNILTNVPQNDHQMPLHLFKEVTGALDFLQGANSFPSLSHPKESSEHQNLRCGKNKSSLD</sequence>